<gene>
    <name evidence="2" type="ORF">GT037_002572</name>
</gene>
<reference evidence="2" key="1">
    <citation type="submission" date="2020-01" db="EMBL/GenBank/DDBJ databases">
        <authorList>
            <person name="Feng Z.H.Z."/>
        </authorList>
    </citation>
    <scope>NUCLEOTIDE SEQUENCE</scope>
    <source>
        <strain evidence="2">CBS107.38</strain>
    </source>
</reference>
<dbReference type="OrthoDB" id="5101662at2759"/>
<feature type="region of interest" description="Disordered" evidence="1">
    <location>
        <begin position="1"/>
        <end position="22"/>
    </location>
</feature>
<dbReference type="GeneID" id="62200797"/>
<dbReference type="AlphaFoldDB" id="A0A8H7BBM7"/>
<name>A0A8H7BBM7_9PLEO</name>
<protein>
    <submittedName>
        <fullName evidence="2">Uncharacterized protein</fullName>
    </submittedName>
</protein>
<dbReference type="EMBL" id="JAAABM010000003">
    <property type="protein sequence ID" value="KAF7678824.1"/>
    <property type="molecule type" value="Genomic_DNA"/>
</dbReference>
<dbReference type="RefSeq" id="XP_038788897.1">
    <property type="nucleotide sequence ID" value="XM_038927619.1"/>
</dbReference>
<sequence length="300" mass="33671">MTARGRGGRTTPDIPGDPSLSSRPVPLRRAFAIQAFGPGSAADLQTERYTWDKAAAERKANIAIGHDPSSAMYTAGDEDMIKLLAEIDKWSTVDWDEDIRAPRPYDGTWGYYVFLTSYDDATLEKLEQAMGNWVRVVERHLEASEGSEDRKEELRKRFKLELVKDEEELAGASDHRVRENFRALMGGLDLLLPGHSSRPQCRYSVCLVIDAVAVNMLAELQFQTDARKQDRTLEDLTVKAIDANWASEHGRSSYWESGDMYLGVGQLSINCLQEMYLVITRDACSAAMYDLHPLNGYPGQ</sequence>
<keyword evidence="3" id="KW-1185">Reference proteome</keyword>
<evidence type="ECO:0000313" key="2">
    <source>
        <dbReference type="EMBL" id="KAF7678824.1"/>
    </source>
</evidence>
<dbReference type="Proteomes" id="UP000596902">
    <property type="component" value="Unassembled WGS sequence"/>
</dbReference>
<organism evidence="2 3">
    <name type="scientific">Alternaria burnsii</name>
    <dbReference type="NCBI Taxonomy" id="1187904"/>
    <lineage>
        <taxon>Eukaryota</taxon>
        <taxon>Fungi</taxon>
        <taxon>Dikarya</taxon>
        <taxon>Ascomycota</taxon>
        <taxon>Pezizomycotina</taxon>
        <taxon>Dothideomycetes</taxon>
        <taxon>Pleosporomycetidae</taxon>
        <taxon>Pleosporales</taxon>
        <taxon>Pleosporineae</taxon>
        <taxon>Pleosporaceae</taxon>
        <taxon>Alternaria</taxon>
        <taxon>Alternaria sect. Alternaria</taxon>
    </lineage>
</organism>
<reference evidence="2" key="2">
    <citation type="submission" date="2020-08" db="EMBL/GenBank/DDBJ databases">
        <title>Draft Genome Sequence of Cumin Blight Pathogen Alternaria burnsii.</title>
        <authorList>
            <person name="Feng Z."/>
        </authorList>
    </citation>
    <scope>NUCLEOTIDE SEQUENCE</scope>
    <source>
        <strain evidence="2">CBS107.38</strain>
    </source>
</reference>
<accession>A0A8H7BBM7</accession>
<evidence type="ECO:0000256" key="1">
    <source>
        <dbReference type="SAM" id="MobiDB-lite"/>
    </source>
</evidence>
<comment type="caution">
    <text evidence="2">The sequence shown here is derived from an EMBL/GenBank/DDBJ whole genome shotgun (WGS) entry which is preliminary data.</text>
</comment>
<evidence type="ECO:0000313" key="3">
    <source>
        <dbReference type="Proteomes" id="UP000596902"/>
    </source>
</evidence>
<proteinExistence type="predicted"/>